<reference evidence="6 7" key="1">
    <citation type="submission" date="2024-07" db="EMBL/GenBank/DDBJ databases">
        <authorList>
            <person name="Ren Q."/>
        </authorList>
    </citation>
    <scope>NUCLEOTIDE SEQUENCE [LARGE SCALE GENOMIC DNA]</scope>
    <source>
        <strain evidence="6 7">REN37</strain>
    </source>
</reference>
<dbReference type="Gene3D" id="3.60.21.10">
    <property type="match status" value="1"/>
</dbReference>
<proteinExistence type="predicted"/>
<dbReference type="PROSITE" id="PS51257">
    <property type="entry name" value="PROKAR_LIPOPROTEIN"/>
    <property type="match status" value="1"/>
</dbReference>
<evidence type="ECO:0000313" key="6">
    <source>
        <dbReference type="EMBL" id="MEY1660708.1"/>
    </source>
</evidence>
<dbReference type="InterPro" id="IPR004843">
    <property type="entry name" value="Calcineurin-like_PHP"/>
</dbReference>
<evidence type="ECO:0000256" key="1">
    <source>
        <dbReference type="ARBA" id="ARBA00022729"/>
    </source>
</evidence>
<evidence type="ECO:0000259" key="5">
    <source>
        <dbReference type="Pfam" id="PF16656"/>
    </source>
</evidence>
<dbReference type="Pfam" id="PF00149">
    <property type="entry name" value="Metallophos"/>
    <property type="match status" value="1"/>
</dbReference>
<feature type="domain" description="Calcineurin-like phosphoesterase" evidence="4">
    <location>
        <begin position="163"/>
        <end position="349"/>
    </location>
</feature>
<evidence type="ECO:0000256" key="3">
    <source>
        <dbReference type="SAM" id="SignalP"/>
    </source>
</evidence>
<protein>
    <submittedName>
        <fullName evidence="6">Purple acid phosphatase family protein</fullName>
        <ecNumber evidence="6">3.1.-.-</ecNumber>
    </submittedName>
</protein>
<dbReference type="Proteomes" id="UP001562065">
    <property type="component" value="Unassembled WGS sequence"/>
</dbReference>
<feature type="signal peptide" evidence="3">
    <location>
        <begin position="1"/>
        <end position="24"/>
    </location>
</feature>
<name>A0ABV4AE13_9GAMM</name>
<dbReference type="GO" id="GO:0016787">
    <property type="term" value="F:hydrolase activity"/>
    <property type="evidence" value="ECO:0007669"/>
    <property type="project" value="UniProtKB-KW"/>
</dbReference>
<dbReference type="SUPFAM" id="SSF49363">
    <property type="entry name" value="Purple acid phosphatase, N-terminal domain"/>
    <property type="match status" value="1"/>
</dbReference>
<accession>A0ABV4AE13</accession>
<evidence type="ECO:0000259" key="4">
    <source>
        <dbReference type="Pfam" id="PF00149"/>
    </source>
</evidence>
<dbReference type="PANTHER" id="PTHR45867">
    <property type="entry name" value="PURPLE ACID PHOSPHATASE"/>
    <property type="match status" value="1"/>
</dbReference>
<keyword evidence="1 3" id="KW-0732">Signal</keyword>
<organism evidence="6 7">
    <name type="scientific">Isoalcanivorax beigongshangi</name>
    <dbReference type="NCBI Taxonomy" id="3238810"/>
    <lineage>
        <taxon>Bacteria</taxon>
        <taxon>Pseudomonadati</taxon>
        <taxon>Pseudomonadota</taxon>
        <taxon>Gammaproteobacteria</taxon>
        <taxon>Oceanospirillales</taxon>
        <taxon>Alcanivoracaceae</taxon>
        <taxon>Isoalcanivorax</taxon>
    </lineage>
</organism>
<keyword evidence="7" id="KW-1185">Reference proteome</keyword>
<dbReference type="InterPro" id="IPR008963">
    <property type="entry name" value="Purple_acid_Pase-like_N"/>
</dbReference>
<evidence type="ECO:0000313" key="7">
    <source>
        <dbReference type="Proteomes" id="UP001562065"/>
    </source>
</evidence>
<sequence>MDGNFTRRALVRGILFGIASMALSGCGGSGRTEANTGAGCPPQVGGGAQPPRGVHASWTNNDVHGTRTLTWFTDGATAPESVVEYGPVLDGMDACALDSEPFPHQVAAAHHATYGVEVRTHVATLTGLQAGVAVRYRVGSDAGGWSPVRVLQATRHGDFRFCHFGDQGLGAASERVMHSVAAAAPDFYLIAGDVAYADGHQPVWDQYFDFQQPYAAHIPLMTCPGNHENKDGKGQGYLTRFSQPGNNAWYGFDYNRVHFFFSTGGSLLKDLSSGLALSEELVAMEQDLAEAWQRRRDGEIDFIVVVQHYTIWTNNKGRSPGNIGLITLQEQILLRYDVDLLLVGHDHIYERSHPMKRGLKAEGGYVQLTQGGGGRRLYELIARPASWAAVSKVCHGYSVLEKVGRQLQVRSYAVSDADGNLLPAGADQLIDQFVLSPRVAPALQGRRSLAPEQRPPRSWDQFGVDLEVLTRDTVERNLLHDLDEIAGP</sequence>
<dbReference type="InterPro" id="IPR015914">
    <property type="entry name" value="PAPs_N"/>
</dbReference>
<dbReference type="Pfam" id="PF16656">
    <property type="entry name" value="Pur_ac_phosph_N"/>
    <property type="match status" value="1"/>
</dbReference>
<dbReference type="EMBL" id="JBGCUO010000001">
    <property type="protein sequence ID" value="MEY1660708.1"/>
    <property type="molecule type" value="Genomic_DNA"/>
</dbReference>
<dbReference type="SUPFAM" id="SSF56300">
    <property type="entry name" value="Metallo-dependent phosphatases"/>
    <property type="match status" value="1"/>
</dbReference>
<feature type="domain" description="Purple acid phosphatase N-terminal" evidence="5">
    <location>
        <begin position="51"/>
        <end position="149"/>
    </location>
</feature>
<dbReference type="PANTHER" id="PTHR45867:SF3">
    <property type="entry name" value="ACID PHOSPHATASE TYPE 7"/>
    <property type="match status" value="1"/>
</dbReference>
<feature type="region of interest" description="Disordered" evidence="2">
    <location>
        <begin position="30"/>
        <end position="54"/>
    </location>
</feature>
<feature type="chain" id="PRO_5047301634" evidence="3">
    <location>
        <begin position="25"/>
        <end position="488"/>
    </location>
</feature>
<dbReference type="InterPro" id="IPR029052">
    <property type="entry name" value="Metallo-depent_PP-like"/>
</dbReference>
<evidence type="ECO:0000256" key="2">
    <source>
        <dbReference type="SAM" id="MobiDB-lite"/>
    </source>
</evidence>
<dbReference type="EC" id="3.1.-.-" evidence="6"/>
<dbReference type="RefSeq" id="WP_369453952.1">
    <property type="nucleotide sequence ID" value="NZ_JBGCUO010000001.1"/>
</dbReference>
<keyword evidence="6" id="KW-0378">Hydrolase</keyword>
<comment type="caution">
    <text evidence="6">The sequence shown here is derived from an EMBL/GenBank/DDBJ whole genome shotgun (WGS) entry which is preliminary data.</text>
</comment>
<gene>
    <name evidence="6" type="ORF">AB5I84_00930</name>
</gene>